<dbReference type="EMBL" id="CBEP010000084">
    <property type="protein sequence ID" value="CDC04867.1"/>
    <property type="molecule type" value="Genomic_DNA"/>
</dbReference>
<feature type="domain" description="ABC transmembrane type-1" evidence="8">
    <location>
        <begin position="72"/>
        <end position="286"/>
    </location>
</feature>
<organism evidence="9 10">
    <name type="scientific">[Clostridium] leptum CAG:27</name>
    <dbReference type="NCBI Taxonomy" id="1263068"/>
    <lineage>
        <taxon>Bacteria</taxon>
        <taxon>Bacillati</taxon>
        <taxon>Bacillota</taxon>
        <taxon>Clostridia</taxon>
        <taxon>Eubacteriales</taxon>
        <taxon>Oscillospiraceae</taxon>
        <taxon>Oscillospiraceae incertae sedis</taxon>
    </lineage>
</organism>
<dbReference type="CDD" id="cd06261">
    <property type="entry name" value="TM_PBP2"/>
    <property type="match status" value="1"/>
</dbReference>
<feature type="transmembrane region" description="Helical" evidence="7">
    <location>
        <begin position="12"/>
        <end position="37"/>
    </location>
</feature>
<dbReference type="GO" id="GO:0005886">
    <property type="term" value="C:plasma membrane"/>
    <property type="evidence" value="ECO:0007669"/>
    <property type="project" value="UniProtKB-SubCell"/>
</dbReference>
<evidence type="ECO:0000256" key="7">
    <source>
        <dbReference type="RuleBase" id="RU363032"/>
    </source>
</evidence>
<feature type="transmembrane region" description="Helical" evidence="7">
    <location>
        <begin position="162"/>
        <end position="184"/>
    </location>
</feature>
<evidence type="ECO:0000256" key="1">
    <source>
        <dbReference type="ARBA" id="ARBA00004651"/>
    </source>
</evidence>
<dbReference type="InterPro" id="IPR000515">
    <property type="entry name" value="MetI-like"/>
</dbReference>
<comment type="caution">
    <text evidence="9">The sequence shown here is derived from an EMBL/GenBank/DDBJ whole genome shotgun (WGS) entry which is preliminary data.</text>
</comment>
<comment type="subcellular location">
    <subcellularLocation>
        <location evidence="1 7">Cell membrane</location>
        <topology evidence="1 7">Multi-pass membrane protein</topology>
    </subcellularLocation>
</comment>
<feature type="transmembrane region" description="Helical" evidence="7">
    <location>
        <begin position="72"/>
        <end position="97"/>
    </location>
</feature>
<dbReference type="PROSITE" id="PS50928">
    <property type="entry name" value="ABC_TM1"/>
    <property type="match status" value="1"/>
</dbReference>
<evidence type="ECO:0000313" key="10">
    <source>
        <dbReference type="Proteomes" id="UP000018168"/>
    </source>
</evidence>
<evidence type="ECO:0000256" key="4">
    <source>
        <dbReference type="ARBA" id="ARBA00022692"/>
    </source>
</evidence>
<evidence type="ECO:0000313" key="9">
    <source>
        <dbReference type="EMBL" id="CDC04867.1"/>
    </source>
</evidence>
<dbReference type="AlphaFoldDB" id="R6P4I0"/>
<dbReference type="GO" id="GO:0055085">
    <property type="term" value="P:transmembrane transport"/>
    <property type="evidence" value="ECO:0007669"/>
    <property type="project" value="InterPro"/>
</dbReference>
<proteinExistence type="inferred from homology"/>
<comment type="similarity">
    <text evidence="7">Belongs to the binding-protein-dependent transport system permease family.</text>
</comment>
<evidence type="ECO:0000259" key="8">
    <source>
        <dbReference type="PROSITE" id="PS50928"/>
    </source>
</evidence>
<keyword evidence="2 7" id="KW-0813">Transport</keyword>
<evidence type="ECO:0000256" key="5">
    <source>
        <dbReference type="ARBA" id="ARBA00022989"/>
    </source>
</evidence>
<sequence length="295" mass="33208">MKGNRIFSKKFGLILLLPSALIFLLVSVYPLCTGLILSFQNNSLFSSDQANFIGIQNFISILSTDTEFRDDFLFTIVYTISVVAIAYLLGLGFSLLLNLDVPCRTLFRVLILIPWVISPAVSSMSWSWLLSDRYGIFNIFLKNIGIIDESILFLADKFLAKITVIIVGAWRNFPFMTVVLLAGLQGISKDYYEAASIDGANAWQRFCYVTLPQLKNVSVVTLTLVTIWTFNNFDNIYMLTKGGPAQSTEVLPILTYNNAFFRGNISYASAMATIMLIIMLLVSWVYFKASKYNKE</sequence>
<evidence type="ECO:0000256" key="2">
    <source>
        <dbReference type="ARBA" id="ARBA00022448"/>
    </source>
</evidence>
<keyword evidence="6 7" id="KW-0472">Membrane</keyword>
<protein>
    <submittedName>
        <fullName evidence="9">ABC transporter permease protein</fullName>
    </submittedName>
</protein>
<name>R6P4I0_9FIRM</name>
<evidence type="ECO:0000256" key="3">
    <source>
        <dbReference type="ARBA" id="ARBA00022475"/>
    </source>
</evidence>
<keyword evidence="3" id="KW-1003">Cell membrane</keyword>
<keyword evidence="5 7" id="KW-1133">Transmembrane helix</keyword>
<dbReference type="SUPFAM" id="SSF161098">
    <property type="entry name" value="MetI-like"/>
    <property type="match status" value="1"/>
</dbReference>
<gene>
    <name evidence="9" type="ORF">BN578_00006</name>
</gene>
<accession>R6P4I0</accession>
<feature type="transmembrane region" description="Helical" evidence="7">
    <location>
        <begin position="109"/>
        <end position="129"/>
    </location>
</feature>
<dbReference type="PANTHER" id="PTHR43005:SF1">
    <property type="entry name" value="SPERMIDINE_PUTRESCINE TRANSPORT SYSTEM PERMEASE PROTEIN"/>
    <property type="match status" value="1"/>
</dbReference>
<reference evidence="9" key="1">
    <citation type="submission" date="2012-11" db="EMBL/GenBank/DDBJ databases">
        <title>Dependencies among metagenomic species, viruses, plasmids and units of genetic variation.</title>
        <authorList>
            <person name="Nielsen H.B."/>
            <person name="Almeida M."/>
            <person name="Juncker A.S."/>
            <person name="Rasmussen S."/>
            <person name="Li J."/>
            <person name="Sunagawa S."/>
            <person name="Plichta D."/>
            <person name="Gautier L."/>
            <person name="Le Chatelier E."/>
            <person name="Peletier E."/>
            <person name="Bonde I."/>
            <person name="Nielsen T."/>
            <person name="Manichanh C."/>
            <person name="Arumugam M."/>
            <person name="Batto J."/>
            <person name="Santos M.B.Q.D."/>
            <person name="Blom N."/>
            <person name="Borruel N."/>
            <person name="Burgdorf K.S."/>
            <person name="Boumezbeur F."/>
            <person name="Casellas F."/>
            <person name="Dore J."/>
            <person name="Guarner F."/>
            <person name="Hansen T."/>
            <person name="Hildebrand F."/>
            <person name="Kaas R.S."/>
            <person name="Kennedy S."/>
            <person name="Kristiansen K."/>
            <person name="Kultima J.R."/>
            <person name="Leonard P."/>
            <person name="Levenez F."/>
            <person name="Lund O."/>
            <person name="Moumen B."/>
            <person name="Le Paslier D."/>
            <person name="Pons N."/>
            <person name="Pedersen O."/>
            <person name="Prifti E."/>
            <person name="Qin J."/>
            <person name="Raes J."/>
            <person name="Tap J."/>
            <person name="Tims S."/>
            <person name="Ussery D.W."/>
            <person name="Yamada T."/>
            <person name="MetaHit consortium"/>
            <person name="Renault P."/>
            <person name="Sicheritz-Ponten T."/>
            <person name="Bork P."/>
            <person name="Wang J."/>
            <person name="Brunak S."/>
            <person name="Ehrlich S.D."/>
        </authorList>
    </citation>
    <scope>NUCLEOTIDE SEQUENCE [LARGE SCALE GENOMIC DNA]</scope>
</reference>
<dbReference type="InterPro" id="IPR035906">
    <property type="entry name" value="MetI-like_sf"/>
</dbReference>
<dbReference type="Proteomes" id="UP000018168">
    <property type="component" value="Unassembled WGS sequence"/>
</dbReference>
<dbReference type="Gene3D" id="1.10.3720.10">
    <property type="entry name" value="MetI-like"/>
    <property type="match status" value="1"/>
</dbReference>
<keyword evidence="4 7" id="KW-0812">Transmembrane</keyword>
<dbReference type="Pfam" id="PF00528">
    <property type="entry name" value="BPD_transp_1"/>
    <property type="match status" value="1"/>
</dbReference>
<evidence type="ECO:0000256" key="6">
    <source>
        <dbReference type="ARBA" id="ARBA00023136"/>
    </source>
</evidence>
<feature type="transmembrane region" description="Helical" evidence="7">
    <location>
        <begin position="265"/>
        <end position="287"/>
    </location>
</feature>
<dbReference type="PANTHER" id="PTHR43005">
    <property type="entry name" value="BLR7065 PROTEIN"/>
    <property type="match status" value="1"/>
</dbReference>